<evidence type="ECO:0000256" key="2">
    <source>
        <dbReference type="RuleBase" id="RU369065"/>
    </source>
</evidence>
<keyword evidence="2" id="KW-0539">Nucleus</keyword>
<dbReference type="PANTHER" id="PTHR33077:SF42">
    <property type="entry name" value="PROTEIN TIFY 4A-RELATED"/>
    <property type="match status" value="1"/>
</dbReference>
<keyword evidence="2" id="KW-1184">Jasmonic acid signaling pathway</keyword>
<evidence type="ECO:0000256" key="1">
    <source>
        <dbReference type="ARBA" id="ARBA00008614"/>
    </source>
</evidence>
<dbReference type="PANTHER" id="PTHR33077">
    <property type="entry name" value="PROTEIN TIFY 4A-RELATED-RELATED"/>
    <property type="match status" value="1"/>
</dbReference>
<keyword evidence="6" id="KW-1185">Reference proteome</keyword>
<dbReference type="EMBL" id="JAAARO010000001">
    <property type="protein sequence ID" value="KAF5752328.1"/>
    <property type="molecule type" value="Genomic_DNA"/>
</dbReference>
<dbReference type="GO" id="GO:0005634">
    <property type="term" value="C:nucleus"/>
    <property type="evidence" value="ECO:0007669"/>
    <property type="project" value="UniProtKB-SubCell"/>
</dbReference>
<feature type="region of interest" description="Disordered" evidence="3">
    <location>
        <begin position="247"/>
        <end position="301"/>
    </location>
</feature>
<feature type="compositionally biased region" description="Basic residues" evidence="3">
    <location>
        <begin position="247"/>
        <end position="256"/>
    </location>
</feature>
<dbReference type="AlphaFoldDB" id="A0A7J7E148"/>
<gene>
    <name evidence="5" type="ORF">HS088_TW01G00236</name>
</gene>
<evidence type="ECO:0000259" key="4">
    <source>
        <dbReference type="PROSITE" id="PS51320"/>
    </source>
</evidence>
<dbReference type="InterPro" id="IPR010399">
    <property type="entry name" value="Tify_dom"/>
</dbReference>
<dbReference type="GO" id="GO:0031347">
    <property type="term" value="P:regulation of defense response"/>
    <property type="evidence" value="ECO:0007669"/>
    <property type="project" value="UniProtKB-UniRule"/>
</dbReference>
<dbReference type="PROSITE" id="PS51320">
    <property type="entry name" value="TIFY"/>
    <property type="match status" value="1"/>
</dbReference>
<comment type="similarity">
    <text evidence="1 2">Belongs to the TIFY/JAZ family.</text>
</comment>
<sequence>MDTEAMPSHSILDKPLSQLTQEDISQLTREDCRKFLKERGMRRPSWNKSQAIQQVISLKALLEGNEDSGAAALCKILGSPHLDAPPETPHLGYPMKESSNGCFPGHISATMVDETFSCRQKDSPKSTTPSEELGWPPIDSDVNVISPRSPSVKNSLVGQMTILYCGKVNVYDGVPPDKARALTRFAASPIPFDNTLCGTSALWSFPSHSHTASDKHGPVPTGVSTLHTMQTEGQGSREVSLQRFLKKRKDRGRFKGRNNTGLTSSGLEVYLNHQVGKHSPNGHTSRSSTSSPPPSLEGHLP</sequence>
<accession>A0A7J7E148</accession>
<comment type="caution">
    <text evidence="5">The sequence shown here is derived from an EMBL/GenBank/DDBJ whole genome shotgun (WGS) entry which is preliminary data.</text>
</comment>
<dbReference type="InterPro" id="IPR040390">
    <property type="entry name" value="TIFY/JAZ"/>
</dbReference>
<evidence type="ECO:0000256" key="3">
    <source>
        <dbReference type="SAM" id="MobiDB-lite"/>
    </source>
</evidence>
<dbReference type="Pfam" id="PF06200">
    <property type="entry name" value="tify"/>
    <property type="match status" value="1"/>
</dbReference>
<feature type="region of interest" description="Disordered" evidence="3">
    <location>
        <begin position="119"/>
        <end position="142"/>
    </location>
</feature>
<comment type="domain">
    <text evidence="2">The jas domain is required for interaction with COI1.</text>
</comment>
<dbReference type="GO" id="GO:2000022">
    <property type="term" value="P:regulation of jasmonic acid mediated signaling pathway"/>
    <property type="evidence" value="ECO:0007669"/>
    <property type="project" value="UniProtKB-UniRule"/>
</dbReference>
<dbReference type="GO" id="GO:0009611">
    <property type="term" value="P:response to wounding"/>
    <property type="evidence" value="ECO:0007669"/>
    <property type="project" value="UniProtKB-UniRule"/>
</dbReference>
<proteinExistence type="inferred from homology"/>
<dbReference type="InParanoid" id="A0A7J7E148"/>
<dbReference type="OrthoDB" id="1934352at2759"/>
<evidence type="ECO:0000313" key="6">
    <source>
        <dbReference type="Proteomes" id="UP000593562"/>
    </source>
</evidence>
<protein>
    <recommendedName>
        <fullName evidence="2">Protein TIFY</fullName>
    </recommendedName>
    <alternativeName>
        <fullName evidence="2">Jasmonate ZIM domain-containing protein</fullName>
    </alternativeName>
</protein>
<dbReference type="FunCoup" id="A0A7J7E148">
    <property type="interactions" value="2139"/>
</dbReference>
<dbReference type="Proteomes" id="UP000593562">
    <property type="component" value="Unassembled WGS sequence"/>
</dbReference>
<organism evidence="5 6">
    <name type="scientific">Tripterygium wilfordii</name>
    <name type="common">Thunder God vine</name>
    <dbReference type="NCBI Taxonomy" id="458696"/>
    <lineage>
        <taxon>Eukaryota</taxon>
        <taxon>Viridiplantae</taxon>
        <taxon>Streptophyta</taxon>
        <taxon>Embryophyta</taxon>
        <taxon>Tracheophyta</taxon>
        <taxon>Spermatophyta</taxon>
        <taxon>Magnoliopsida</taxon>
        <taxon>eudicotyledons</taxon>
        <taxon>Gunneridae</taxon>
        <taxon>Pentapetalae</taxon>
        <taxon>rosids</taxon>
        <taxon>fabids</taxon>
        <taxon>Celastrales</taxon>
        <taxon>Celastraceae</taxon>
        <taxon>Tripterygium</taxon>
    </lineage>
</organism>
<comment type="subcellular location">
    <subcellularLocation>
        <location evidence="2">Nucleus</location>
    </subcellularLocation>
</comment>
<feature type="domain" description="Tify" evidence="4">
    <location>
        <begin position="153"/>
        <end position="188"/>
    </location>
</feature>
<evidence type="ECO:0000313" key="5">
    <source>
        <dbReference type="EMBL" id="KAF5752328.1"/>
    </source>
</evidence>
<dbReference type="SMART" id="SM00979">
    <property type="entry name" value="TIFY"/>
    <property type="match status" value="1"/>
</dbReference>
<reference evidence="5 6" key="1">
    <citation type="journal article" date="2020" name="Nat. Commun.">
        <title>Genome of Tripterygium wilfordii and identification of cytochrome P450 involved in triptolide biosynthesis.</title>
        <authorList>
            <person name="Tu L."/>
            <person name="Su P."/>
            <person name="Zhang Z."/>
            <person name="Gao L."/>
            <person name="Wang J."/>
            <person name="Hu T."/>
            <person name="Zhou J."/>
            <person name="Zhang Y."/>
            <person name="Zhao Y."/>
            <person name="Liu Y."/>
            <person name="Song Y."/>
            <person name="Tong Y."/>
            <person name="Lu Y."/>
            <person name="Yang J."/>
            <person name="Xu C."/>
            <person name="Jia M."/>
            <person name="Peters R.J."/>
            <person name="Huang L."/>
            <person name="Gao W."/>
        </authorList>
    </citation>
    <scope>NUCLEOTIDE SEQUENCE [LARGE SCALE GENOMIC DNA]</scope>
    <source>
        <strain evidence="6">cv. XIE 37</strain>
        <tissue evidence="5">Leaf</tissue>
    </source>
</reference>
<comment type="function">
    <text evidence="2">Repressor of jasmonate responses.</text>
</comment>
<name>A0A7J7E148_TRIWF</name>